<dbReference type="EMBL" id="DVJO01000085">
    <property type="protein sequence ID" value="HIS82730.1"/>
    <property type="molecule type" value="Genomic_DNA"/>
</dbReference>
<comment type="similarity">
    <text evidence="2">Belongs to the 5'-nucleotidase family.</text>
</comment>
<dbReference type="InterPro" id="IPR036907">
    <property type="entry name" value="5'-Nucleotdase_C_sf"/>
</dbReference>
<dbReference type="InterPro" id="IPR008334">
    <property type="entry name" value="5'-Nucleotdase_C"/>
</dbReference>
<dbReference type="Pfam" id="PF00149">
    <property type="entry name" value="Metallophos"/>
    <property type="match status" value="1"/>
</dbReference>
<evidence type="ECO:0000256" key="2">
    <source>
        <dbReference type="RuleBase" id="RU362119"/>
    </source>
</evidence>
<dbReference type="Gene3D" id="3.60.21.10">
    <property type="match status" value="1"/>
</dbReference>
<dbReference type="Pfam" id="PF02872">
    <property type="entry name" value="5_nucleotid_C"/>
    <property type="match status" value="1"/>
</dbReference>
<dbReference type="Proteomes" id="UP000824139">
    <property type="component" value="Unassembled WGS sequence"/>
</dbReference>
<dbReference type="PANTHER" id="PTHR11575">
    <property type="entry name" value="5'-NUCLEOTIDASE-RELATED"/>
    <property type="match status" value="1"/>
</dbReference>
<name>A0A9D1FVF2_9BACT</name>
<dbReference type="GO" id="GO:0009166">
    <property type="term" value="P:nucleotide catabolic process"/>
    <property type="evidence" value="ECO:0007669"/>
    <property type="project" value="InterPro"/>
</dbReference>
<dbReference type="GO" id="GO:0000166">
    <property type="term" value="F:nucleotide binding"/>
    <property type="evidence" value="ECO:0007669"/>
    <property type="project" value="UniProtKB-KW"/>
</dbReference>
<feature type="non-terminal residue" evidence="5">
    <location>
        <position position="446"/>
    </location>
</feature>
<dbReference type="Gene3D" id="3.90.780.10">
    <property type="entry name" value="5'-Nucleotidase, C-terminal domain"/>
    <property type="match status" value="1"/>
</dbReference>
<dbReference type="SUPFAM" id="SSF55816">
    <property type="entry name" value="5'-nucleotidase (syn. UDP-sugar hydrolase), C-terminal domain"/>
    <property type="match status" value="1"/>
</dbReference>
<dbReference type="GO" id="GO:0016787">
    <property type="term" value="F:hydrolase activity"/>
    <property type="evidence" value="ECO:0007669"/>
    <property type="project" value="UniProtKB-KW"/>
</dbReference>
<organism evidence="5 6">
    <name type="scientific">Candidatus Scatenecus faecavium</name>
    <dbReference type="NCBI Taxonomy" id="2840915"/>
    <lineage>
        <taxon>Bacteria</taxon>
        <taxon>Candidatus Scatenecus</taxon>
    </lineage>
</organism>
<sequence>MITPVNAYKTTNLIPLTGLVNSPNKCDKDKQPVRTSIFYINDFHGKSINIERTMTASNAFDNFTPSKPEDRLKFSSGDIQLGEIEKVNQVAVAGQNALHVMASAMGNHEYDMPKSIHKIIPDMKYKLLACNIDIRPEYPLSKKVEKSYIQEVNGHKYGVIGTSPTDLISRLKYSRLFEKHEIHNIDKTIDDIQQEVDKLKSQGINKIILLSHLGYGYDRKVAQKTDGIDVILGGHSHNLVLDVKEGENLLYDKSGNPVVITQAGRDGKYFGVLNLEFDQNGVIKKVQNNVTPTRGFKRNAPLRYMFEKILGKPEIVGVVKSAPPPITNDLTDPNPHAQFIVDCMRKELDADIALLSAANVRGYFESGNLDTRVLEDMSPFKNNLTITPYTEKEIVEALKATAKSVVNMNNKPGIIHPSGLRYCIDKNGDISNLYFIDKDGKQTKID</sequence>
<dbReference type="InterPro" id="IPR029052">
    <property type="entry name" value="Metallo-depent_PP-like"/>
</dbReference>
<evidence type="ECO:0000256" key="1">
    <source>
        <dbReference type="ARBA" id="ARBA00022729"/>
    </source>
</evidence>
<dbReference type="InterPro" id="IPR006179">
    <property type="entry name" value="5_nucleotidase/apyrase"/>
</dbReference>
<reference evidence="5" key="1">
    <citation type="submission" date="2020-10" db="EMBL/GenBank/DDBJ databases">
        <authorList>
            <person name="Gilroy R."/>
        </authorList>
    </citation>
    <scope>NUCLEOTIDE SEQUENCE</scope>
    <source>
        <strain evidence="5">CHK152-2994</strain>
    </source>
</reference>
<feature type="domain" description="5'-Nucleotidase C-terminal" evidence="4">
    <location>
        <begin position="333"/>
        <end position="427"/>
    </location>
</feature>
<gene>
    <name evidence="5" type="ORF">IAD41_03900</name>
</gene>
<dbReference type="PRINTS" id="PR01607">
    <property type="entry name" value="APYRASEFAMLY"/>
</dbReference>
<evidence type="ECO:0000259" key="3">
    <source>
        <dbReference type="Pfam" id="PF00149"/>
    </source>
</evidence>
<dbReference type="PANTHER" id="PTHR11575:SF24">
    <property type="entry name" value="5'-NUCLEOTIDASE"/>
    <property type="match status" value="1"/>
</dbReference>
<evidence type="ECO:0000313" key="6">
    <source>
        <dbReference type="Proteomes" id="UP000824139"/>
    </source>
</evidence>
<reference evidence="5" key="2">
    <citation type="journal article" date="2021" name="PeerJ">
        <title>Extensive microbial diversity within the chicken gut microbiome revealed by metagenomics and culture.</title>
        <authorList>
            <person name="Gilroy R."/>
            <person name="Ravi A."/>
            <person name="Getino M."/>
            <person name="Pursley I."/>
            <person name="Horton D.L."/>
            <person name="Alikhan N.F."/>
            <person name="Baker D."/>
            <person name="Gharbi K."/>
            <person name="Hall N."/>
            <person name="Watson M."/>
            <person name="Adriaenssens E.M."/>
            <person name="Foster-Nyarko E."/>
            <person name="Jarju S."/>
            <person name="Secka A."/>
            <person name="Antonio M."/>
            <person name="Oren A."/>
            <person name="Chaudhuri R.R."/>
            <person name="La Ragione R."/>
            <person name="Hildebrand F."/>
            <person name="Pallen M.J."/>
        </authorList>
    </citation>
    <scope>NUCLEOTIDE SEQUENCE</scope>
    <source>
        <strain evidence="5">CHK152-2994</strain>
    </source>
</reference>
<keyword evidence="2" id="KW-0547">Nucleotide-binding</keyword>
<accession>A0A9D1FVF2</accession>
<keyword evidence="1" id="KW-0732">Signal</keyword>
<protein>
    <submittedName>
        <fullName evidence="5">5'-nucleotidase C-terminal domain-containing protein</fullName>
    </submittedName>
</protein>
<feature type="domain" description="Calcineurin-like phosphoesterase" evidence="3">
    <location>
        <begin position="37"/>
        <end position="238"/>
    </location>
</feature>
<keyword evidence="2" id="KW-0378">Hydrolase</keyword>
<evidence type="ECO:0000313" key="5">
    <source>
        <dbReference type="EMBL" id="HIS82730.1"/>
    </source>
</evidence>
<evidence type="ECO:0000259" key="4">
    <source>
        <dbReference type="Pfam" id="PF02872"/>
    </source>
</evidence>
<dbReference type="AlphaFoldDB" id="A0A9D1FVF2"/>
<dbReference type="InterPro" id="IPR004843">
    <property type="entry name" value="Calcineurin-like_PHP"/>
</dbReference>
<comment type="caution">
    <text evidence="5">The sequence shown here is derived from an EMBL/GenBank/DDBJ whole genome shotgun (WGS) entry which is preliminary data.</text>
</comment>
<proteinExistence type="inferred from homology"/>
<dbReference type="SUPFAM" id="SSF56300">
    <property type="entry name" value="Metallo-dependent phosphatases"/>
    <property type="match status" value="1"/>
</dbReference>